<dbReference type="GO" id="GO:1904680">
    <property type="term" value="F:peptide transmembrane transporter activity"/>
    <property type="evidence" value="ECO:0007669"/>
    <property type="project" value="TreeGrafter"/>
</dbReference>
<reference evidence="7" key="2">
    <citation type="submission" date="2020-09" db="EMBL/GenBank/DDBJ databases">
        <authorList>
            <person name="Sun Q."/>
            <person name="Zhou Y."/>
        </authorList>
    </citation>
    <scope>NUCLEOTIDE SEQUENCE</scope>
    <source>
        <strain evidence="7">CGMCC 1.15880</strain>
    </source>
</reference>
<comment type="similarity">
    <text evidence="2">Belongs to the bacterial solute-binding protein 5 family.</text>
</comment>
<feature type="transmembrane region" description="Helical" evidence="5">
    <location>
        <begin position="31"/>
        <end position="50"/>
    </location>
</feature>
<evidence type="ECO:0000259" key="6">
    <source>
        <dbReference type="Pfam" id="PF00496"/>
    </source>
</evidence>
<dbReference type="InterPro" id="IPR030678">
    <property type="entry name" value="Peptide/Ni-bd"/>
</dbReference>
<dbReference type="Gene3D" id="3.40.190.10">
    <property type="entry name" value="Periplasmic binding protein-like II"/>
    <property type="match status" value="1"/>
</dbReference>
<dbReference type="GO" id="GO:0030288">
    <property type="term" value="C:outer membrane-bounded periplasmic space"/>
    <property type="evidence" value="ECO:0007669"/>
    <property type="project" value="TreeGrafter"/>
</dbReference>
<dbReference type="InterPro" id="IPR000914">
    <property type="entry name" value="SBP_5_dom"/>
</dbReference>
<comment type="subcellular location">
    <subcellularLocation>
        <location evidence="1">Periplasm</location>
    </subcellularLocation>
</comment>
<protein>
    <submittedName>
        <fullName evidence="7">ABC transporter substrate-binding protein</fullName>
    </submittedName>
</protein>
<dbReference type="GO" id="GO:0015833">
    <property type="term" value="P:peptide transport"/>
    <property type="evidence" value="ECO:0007669"/>
    <property type="project" value="TreeGrafter"/>
</dbReference>
<dbReference type="AlphaFoldDB" id="A0A916VMA5"/>
<accession>A0A916VMA5</accession>
<dbReference type="CDD" id="cd08497">
    <property type="entry name" value="MbnE-like"/>
    <property type="match status" value="1"/>
</dbReference>
<dbReference type="GO" id="GO:0042884">
    <property type="term" value="P:microcin transport"/>
    <property type="evidence" value="ECO:0007669"/>
    <property type="project" value="TreeGrafter"/>
</dbReference>
<gene>
    <name evidence="7" type="ORF">GCM10011498_01700</name>
</gene>
<evidence type="ECO:0000256" key="1">
    <source>
        <dbReference type="ARBA" id="ARBA00004418"/>
    </source>
</evidence>
<feature type="domain" description="Solute-binding protein family 5" evidence="6">
    <location>
        <begin position="141"/>
        <end position="546"/>
    </location>
</feature>
<keyword evidence="5" id="KW-1133">Transmembrane helix</keyword>
<dbReference type="EMBL" id="BMKA01000001">
    <property type="protein sequence ID" value="GGA05728.1"/>
    <property type="molecule type" value="Genomic_DNA"/>
</dbReference>
<evidence type="ECO:0000256" key="3">
    <source>
        <dbReference type="ARBA" id="ARBA00022729"/>
    </source>
</evidence>
<keyword evidence="5" id="KW-0472">Membrane</keyword>
<dbReference type="Gene3D" id="3.10.105.10">
    <property type="entry name" value="Dipeptide-binding Protein, Domain 3"/>
    <property type="match status" value="1"/>
</dbReference>
<feature type="region of interest" description="Disordered" evidence="4">
    <location>
        <begin position="1"/>
        <end position="20"/>
    </location>
</feature>
<dbReference type="Pfam" id="PF00496">
    <property type="entry name" value="SBP_bac_5"/>
    <property type="match status" value="1"/>
</dbReference>
<keyword evidence="3" id="KW-0732">Signal</keyword>
<reference evidence="7" key="1">
    <citation type="journal article" date="2014" name="Int. J. Syst. Evol. Microbiol.">
        <title>Complete genome sequence of Corynebacterium casei LMG S-19264T (=DSM 44701T), isolated from a smear-ripened cheese.</title>
        <authorList>
            <consortium name="US DOE Joint Genome Institute (JGI-PGF)"/>
            <person name="Walter F."/>
            <person name="Albersmeier A."/>
            <person name="Kalinowski J."/>
            <person name="Ruckert C."/>
        </authorList>
    </citation>
    <scope>NUCLEOTIDE SEQUENCE</scope>
    <source>
        <strain evidence="7">CGMCC 1.15880</strain>
    </source>
</reference>
<dbReference type="Proteomes" id="UP000628017">
    <property type="component" value="Unassembled WGS sequence"/>
</dbReference>
<feature type="compositionally biased region" description="Basic and acidic residues" evidence="4">
    <location>
        <begin position="1"/>
        <end position="13"/>
    </location>
</feature>
<evidence type="ECO:0000256" key="5">
    <source>
        <dbReference type="SAM" id="Phobius"/>
    </source>
</evidence>
<dbReference type="InterPro" id="IPR039424">
    <property type="entry name" value="SBP_5"/>
</dbReference>
<evidence type="ECO:0000256" key="4">
    <source>
        <dbReference type="SAM" id="MobiDB-lite"/>
    </source>
</evidence>
<dbReference type="SUPFAM" id="SSF53850">
    <property type="entry name" value="Periplasmic binding protein-like II"/>
    <property type="match status" value="1"/>
</dbReference>
<name>A0A916VMA5_9RHOB</name>
<organism evidence="7 8">
    <name type="scientific">Neptunicoccus cionae</name>
    <dbReference type="NCBI Taxonomy" id="2035344"/>
    <lineage>
        <taxon>Bacteria</taxon>
        <taxon>Pseudomonadati</taxon>
        <taxon>Pseudomonadota</taxon>
        <taxon>Alphaproteobacteria</taxon>
        <taxon>Rhodobacterales</taxon>
        <taxon>Paracoccaceae</taxon>
        <taxon>Neptunicoccus</taxon>
    </lineage>
</organism>
<dbReference type="PANTHER" id="PTHR30290:SF64">
    <property type="entry name" value="ABC TRANSPORTER PERIPLASMIC BINDING PROTEIN"/>
    <property type="match status" value="1"/>
</dbReference>
<evidence type="ECO:0000256" key="2">
    <source>
        <dbReference type="ARBA" id="ARBA00005695"/>
    </source>
</evidence>
<keyword evidence="8" id="KW-1185">Reference proteome</keyword>
<evidence type="ECO:0000313" key="7">
    <source>
        <dbReference type="EMBL" id="GGA05728.1"/>
    </source>
</evidence>
<dbReference type="PANTHER" id="PTHR30290">
    <property type="entry name" value="PERIPLASMIC BINDING COMPONENT OF ABC TRANSPORTER"/>
    <property type="match status" value="1"/>
</dbReference>
<dbReference type="GO" id="GO:0043190">
    <property type="term" value="C:ATP-binding cassette (ABC) transporter complex"/>
    <property type="evidence" value="ECO:0007669"/>
    <property type="project" value="InterPro"/>
</dbReference>
<evidence type="ECO:0000313" key="8">
    <source>
        <dbReference type="Proteomes" id="UP000628017"/>
    </source>
</evidence>
<dbReference type="PIRSF" id="PIRSF002741">
    <property type="entry name" value="MppA"/>
    <property type="match status" value="1"/>
</dbReference>
<keyword evidence="5" id="KW-0812">Transmembrane</keyword>
<sequence>MPYSEVEKMEKSRGPARAATQSQRITKAAQFMLASFGFLTLVFWATYTLAQDDSAENVIKSHGISTFGELKYPADFDHWDYVNPDAPQGGTISLLGTGASGTYDSLNPFILKGEPAQGLGLMYDSLLVGSSDEPDSAYGYVAETLEYPEDRSWVIFNMRPEARFSDGEPITADDVVFSFNILMEKGHPVYKIIYKDIETVEALSPHRVKFTFRENANTRDLPSVAGGLSILAEHYYADRDFGESTIEVPVTSGGYTAKDIKPGKSISYCKNPDYWAKDLPHNRGTGNFDCYRYEYFTDRTVAFEAFKAGAFLFHEEFFSKIWATGYDFPALDKGWVIRDSIPDNRPTGTQGLWINMRKEKFADPRVREAIGMVFNFEWSNKTLFYGLYERTDSFWENSTMQAEGPLEGAELALLEPFRDQLPESIFADPPFTPAISRIDQADRKALRAAGKLLDDAGWKVVNGKRTNAQGEVLSLEILDDSPSFERIINPYVENLKRLGIDARYSMIDQAQYQQRQEDFDFDIIPGRLVMSLSPGEELATTFGTTGADSLGSSNFSGLSNPVVDALIVKIAQAESREDMETAVRALDRVLRSLHIWVPNWFKPAHNIAYWDVFGRPETKPFYARGVMDTWWMDQQKLDDLKAQGALR</sequence>
<proteinExistence type="inferred from homology"/>
<comment type="caution">
    <text evidence="7">The sequence shown here is derived from an EMBL/GenBank/DDBJ whole genome shotgun (WGS) entry which is preliminary data.</text>
</comment>